<dbReference type="EMBL" id="VSSQ01059930">
    <property type="protein sequence ID" value="MPN13431.1"/>
    <property type="molecule type" value="Genomic_DNA"/>
</dbReference>
<reference evidence="2" key="1">
    <citation type="submission" date="2019-08" db="EMBL/GenBank/DDBJ databases">
        <authorList>
            <person name="Kucharzyk K."/>
            <person name="Murdoch R.W."/>
            <person name="Higgins S."/>
            <person name="Loffler F."/>
        </authorList>
    </citation>
    <scope>NUCLEOTIDE SEQUENCE</scope>
</reference>
<accession>A0A645FGE2</accession>
<feature type="region of interest" description="Disordered" evidence="1">
    <location>
        <begin position="72"/>
        <end position="106"/>
    </location>
</feature>
<name>A0A645FGE2_9ZZZZ</name>
<organism evidence="2">
    <name type="scientific">bioreactor metagenome</name>
    <dbReference type="NCBI Taxonomy" id="1076179"/>
    <lineage>
        <taxon>unclassified sequences</taxon>
        <taxon>metagenomes</taxon>
        <taxon>ecological metagenomes</taxon>
    </lineage>
</organism>
<dbReference type="AlphaFoldDB" id="A0A645FGE2"/>
<sequence>MERYIPDLGVVAGADSNDLTPYFNLANENMQNYFVSQFLSMGIDGNDYNQMIYKSNLDPSVTSYCTDYPESCNSPEELATPEWAEALEPTDEAETGTSGGNPSGQFPEFDRSSCFSRDGHEWCFPNPDSVDITMSAEWDLTAICLQYPGETFCAWPEVQSTLH</sequence>
<comment type="caution">
    <text evidence="2">The sequence shown here is derived from an EMBL/GenBank/DDBJ whole genome shotgun (WGS) entry which is preliminary data.</text>
</comment>
<protein>
    <submittedName>
        <fullName evidence="2">Uncharacterized protein</fullName>
    </submittedName>
</protein>
<evidence type="ECO:0000313" key="2">
    <source>
        <dbReference type="EMBL" id="MPN13431.1"/>
    </source>
</evidence>
<gene>
    <name evidence="2" type="ORF">SDC9_160752</name>
</gene>
<proteinExistence type="predicted"/>
<evidence type="ECO:0000256" key="1">
    <source>
        <dbReference type="SAM" id="MobiDB-lite"/>
    </source>
</evidence>